<dbReference type="Proteomes" id="UP000196258">
    <property type="component" value="Unassembled WGS sequence"/>
</dbReference>
<evidence type="ECO:0000256" key="3">
    <source>
        <dbReference type="ARBA" id="ARBA00022475"/>
    </source>
</evidence>
<keyword evidence="4 7" id="KW-0812">Transmembrane</keyword>
<dbReference type="PANTHER" id="PTHR34582">
    <property type="entry name" value="UPF0702 TRANSMEMBRANE PROTEIN YCAP"/>
    <property type="match status" value="1"/>
</dbReference>
<dbReference type="InterPro" id="IPR023090">
    <property type="entry name" value="UPF0702_alpha/beta_dom_sf"/>
</dbReference>
<keyword evidence="3" id="KW-1003">Cell membrane</keyword>
<dbReference type="EMBL" id="NFLB01000004">
    <property type="protein sequence ID" value="OUQ05666.1"/>
    <property type="molecule type" value="Genomic_DNA"/>
</dbReference>
<dbReference type="InterPro" id="IPR007353">
    <property type="entry name" value="DUF421"/>
</dbReference>
<evidence type="ECO:0000313" key="10">
    <source>
        <dbReference type="EMBL" id="OUQ05666.1"/>
    </source>
</evidence>
<gene>
    <name evidence="10" type="ORF">B5E91_04435</name>
    <name evidence="9" type="ORF">K8V91_10865</name>
</gene>
<evidence type="ECO:0000256" key="5">
    <source>
        <dbReference type="ARBA" id="ARBA00022989"/>
    </source>
</evidence>
<evidence type="ECO:0000259" key="8">
    <source>
        <dbReference type="Pfam" id="PF04239"/>
    </source>
</evidence>
<name>A0A1Y4QK48_9FIRM</name>
<dbReference type="RefSeq" id="WP_087255492.1">
    <property type="nucleotide sequence ID" value="NZ_CAJFOD010000092.1"/>
</dbReference>
<comment type="caution">
    <text evidence="10">The sequence shown here is derived from an EMBL/GenBank/DDBJ whole genome shotgun (WGS) entry which is preliminary data.</text>
</comment>
<feature type="transmembrane region" description="Helical" evidence="7">
    <location>
        <begin position="6"/>
        <end position="25"/>
    </location>
</feature>
<evidence type="ECO:0000256" key="1">
    <source>
        <dbReference type="ARBA" id="ARBA00004651"/>
    </source>
</evidence>
<evidence type="ECO:0000256" key="4">
    <source>
        <dbReference type="ARBA" id="ARBA00022692"/>
    </source>
</evidence>
<sequence length="232" mass="27071">MQIIEYILMSLFSLAVLFVITKLMGYRQVTQLNMYDYINGITIGSIASELVMAGVDNILQPLVAMIVYAIVIICLSKITEKSLKLRKIIDGYAVVLYENDQIYFNELKKAKVDLDEFLMQCRIAGYFNLNELQTVVLESNGRFSFFPKERYRPLVVEDMQIKVNKVNLPTLLVKEGHIYFDNLKKINKDEKWLEKELKVRNIELLDIILMYQADNNSLIIYTLNEIERNFDT</sequence>
<evidence type="ECO:0000256" key="2">
    <source>
        <dbReference type="ARBA" id="ARBA00006448"/>
    </source>
</evidence>
<reference evidence="9" key="3">
    <citation type="journal article" date="2021" name="PeerJ">
        <title>Extensive microbial diversity within the chicken gut microbiome revealed by metagenomics and culture.</title>
        <authorList>
            <person name="Gilroy R."/>
            <person name="Ravi A."/>
            <person name="Getino M."/>
            <person name="Pursley I."/>
            <person name="Horton D.L."/>
            <person name="Alikhan N.F."/>
            <person name="Baker D."/>
            <person name="Gharbi K."/>
            <person name="Hall N."/>
            <person name="Watson M."/>
            <person name="Adriaenssens E.M."/>
            <person name="Foster-Nyarko E."/>
            <person name="Jarju S."/>
            <person name="Secka A."/>
            <person name="Antonio M."/>
            <person name="Oren A."/>
            <person name="Chaudhuri R.R."/>
            <person name="La Ragione R."/>
            <person name="Hildebrand F."/>
            <person name="Pallen M.J."/>
        </authorList>
    </citation>
    <scope>NUCLEOTIDE SEQUENCE</scope>
    <source>
        <strain evidence="9">CHK193-16274</strain>
    </source>
</reference>
<proteinExistence type="inferred from homology"/>
<dbReference type="Proteomes" id="UP000749320">
    <property type="component" value="Unassembled WGS sequence"/>
</dbReference>
<reference evidence="9" key="4">
    <citation type="submission" date="2021-09" db="EMBL/GenBank/DDBJ databases">
        <authorList>
            <person name="Gilroy R."/>
        </authorList>
    </citation>
    <scope>NUCLEOTIDE SEQUENCE</scope>
    <source>
        <strain evidence="9">CHK193-16274</strain>
    </source>
</reference>
<feature type="transmembrane region" description="Helical" evidence="7">
    <location>
        <begin position="61"/>
        <end position="78"/>
    </location>
</feature>
<accession>A0A1Y4QK48</accession>
<protein>
    <submittedName>
        <fullName evidence="10">DUF421 domain-containing protein</fullName>
    </submittedName>
</protein>
<reference evidence="10" key="2">
    <citation type="journal article" date="2018" name="BMC Genomics">
        <title>Whole genome sequencing and function prediction of 133 gut anaerobes isolated from chicken caecum in pure cultures.</title>
        <authorList>
            <person name="Medvecky M."/>
            <person name="Cejkova D."/>
            <person name="Polansky O."/>
            <person name="Karasova D."/>
            <person name="Kubasova T."/>
            <person name="Cizek A."/>
            <person name="Rychlik I."/>
        </authorList>
    </citation>
    <scope>NUCLEOTIDE SEQUENCE</scope>
    <source>
        <strain evidence="10">An149</strain>
    </source>
</reference>
<feature type="domain" description="YetF C-terminal" evidence="8">
    <location>
        <begin position="81"/>
        <end position="210"/>
    </location>
</feature>
<keyword evidence="6 7" id="KW-0472">Membrane</keyword>
<evidence type="ECO:0000256" key="6">
    <source>
        <dbReference type="ARBA" id="ARBA00023136"/>
    </source>
</evidence>
<evidence type="ECO:0000256" key="7">
    <source>
        <dbReference type="SAM" id="Phobius"/>
    </source>
</evidence>
<dbReference type="GO" id="GO:0005886">
    <property type="term" value="C:plasma membrane"/>
    <property type="evidence" value="ECO:0007669"/>
    <property type="project" value="UniProtKB-SubCell"/>
</dbReference>
<comment type="subcellular location">
    <subcellularLocation>
        <location evidence="1">Cell membrane</location>
        <topology evidence="1">Multi-pass membrane protein</topology>
    </subcellularLocation>
</comment>
<comment type="similarity">
    <text evidence="2">Belongs to the UPF0702 family.</text>
</comment>
<keyword evidence="5 7" id="KW-1133">Transmembrane helix</keyword>
<evidence type="ECO:0000313" key="9">
    <source>
        <dbReference type="EMBL" id="HJF41413.1"/>
    </source>
</evidence>
<dbReference type="Pfam" id="PF04239">
    <property type="entry name" value="DUF421"/>
    <property type="match status" value="1"/>
</dbReference>
<dbReference type="PANTHER" id="PTHR34582:SF6">
    <property type="entry name" value="UPF0702 TRANSMEMBRANE PROTEIN YCAP"/>
    <property type="match status" value="1"/>
</dbReference>
<evidence type="ECO:0000313" key="11">
    <source>
        <dbReference type="Proteomes" id="UP000196258"/>
    </source>
</evidence>
<dbReference type="Gene3D" id="3.30.240.20">
    <property type="entry name" value="bsu07140 like domains"/>
    <property type="match status" value="2"/>
</dbReference>
<dbReference type="AlphaFoldDB" id="A0A1Y4QK48"/>
<dbReference type="EMBL" id="DYWV01000371">
    <property type="protein sequence ID" value="HJF41413.1"/>
    <property type="molecule type" value="Genomic_DNA"/>
</dbReference>
<reference evidence="11" key="1">
    <citation type="submission" date="2017-04" db="EMBL/GenBank/DDBJ databases">
        <title>Function of individual gut microbiota members based on whole genome sequencing of pure cultures obtained from chicken caecum.</title>
        <authorList>
            <person name="Medvecky M."/>
            <person name="Cejkova D."/>
            <person name="Polansky O."/>
            <person name="Karasova D."/>
            <person name="Kubasova T."/>
            <person name="Cizek A."/>
            <person name="Rychlik I."/>
        </authorList>
    </citation>
    <scope>NUCLEOTIDE SEQUENCE [LARGE SCALE GENOMIC DNA]</scope>
    <source>
        <strain evidence="11">An149</strain>
    </source>
</reference>
<organism evidence="10 11">
    <name type="scientific">Thomasclavelia spiroformis</name>
    <dbReference type="NCBI Taxonomy" id="29348"/>
    <lineage>
        <taxon>Bacteria</taxon>
        <taxon>Bacillati</taxon>
        <taxon>Bacillota</taxon>
        <taxon>Erysipelotrichia</taxon>
        <taxon>Erysipelotrichales</taxon>
        <taxon>Coprobacillaceae</taxon>
        <taxon>Thomasclavelia</taxon>
    </lineage>
</organism>